<dbReference type="InterPro" id="IPR053857">
    <property type="entry name" value="Csx1_CARF"/>
</dbReference>
<evidence type="ECO:0000313" key="3">
    <source>
        <dbReference type="Proteomes" id="UP000007485"/>
    </source>
</evidence>
<reference evidence="2 3" key="1">
    <citation type="journal article" date="2011" name="J. Bacteriol.">
        <title>Complete genome sequence of 'Vulcanisaeta moutnovskia' strain 768-28, a novel member of the hyperthermophilic crenarchaeal genus vulcanisaeta.</title>
        <authorList>
            <person name="Gumerov V.M."/>
            <person name="Mardanov A.V."/>
            <person name="Beletsky A.V."/>
            <person name="Prokofeva M.I."/>
            <person name="Bonch-Osmolovskaya E.A."/>
            <person name="Ravin N.V."/>
            <person name="Skryabin K.G."/>
        </authorList>
    </citation>
    <scope>NUCLEOTIDE SEQUENCE [LARGE SCALE GENOMIC DNA]</scope>
    <source>
        <strain evidence="2 3">768-28</strain>
    </source>
</reference>
<gene>
    <name evidence="2" type="ordered locus">VMUT_1496</name>
</gene>
<dbReference type="STRING" id="985053.VMUT_1496"/>
<dbReference type="RefSeq" id="WP_013604863.1">
    <property type="nucleotide sequence ID" value="NC_015151.1"/>
</dbReference>
<dbReference type="KEGG" id="vmo:VMUT_1496"/>
<name>F0QTI8_VULM7</name>
<dbReference type="InterPro" id="IPR027419">
    <property type="entry name" value="CRISPR-assoc_Csx1_C"/>
</dbReference>
<accession>F0QTI8</accession>
<dbReference type="PANTHER" id="PTHR37169:SF1">
    <property type="entry name" value="CRISPR SYSTEM ENDORIBONUCLEASE CSX1"/>
    <property type="match status" value="1"/>
</dbReference>
<keyword evidence="3" id="KW-1185">Reference proteome</keyword>
<dbReference type="Pfam" id="PF22230">
    <property type="entry name" value="Csx1_CARF"/>
    <property type="match status" value="1"/>
</dbReference>
<dbReference type="OrthoDB" id="102285at2157"/>
<dbReference type="eggNOG" id="arCOG03433">
    <property type="taxonomic scope" value="Archaea"/>
</dbReference>
<organism evidence="2 3">
    <name type="scientific">Vulcanisaeta moutnovskia (strain 768-28)</name>
    <dbReference type="NCBI Taxonomy" id="985053"/>
    <lineage>
        <taxon>Archaea</taxon>
        <taxon>Thermoproteota</taxon>
        <taxon>Thermoprotei</taxon>
        <taxon>Thermoproteales</taxon>
        <taxon>Thermoproteaceae</taxon>
        <taxon>Vulcanisaeta</taxon>
    </lineage>
</organism>
<dbReference type="SUPFAM" id="SSF160980">
    <property type="entry name" value="SSO1389-like"/>
    <property type="match status" value="1"/>
</dbReference>
<evidence type="ECO:0000259" key="1">
    <source>
        <dbReference type="Pfam" id="PF22230"/>
    </source>
</evidence>
<dbReference type="GeneID" id="10289148"/>
<dbReference type="AlphaFoldDB" id="F0QTI8"/>
<dbReference type="InterPro" id="IPR013383">
    <property type="entry name" value="CRISPR-assoc_prot_DxTHG_CS"/>
</dbReference>
<dbReference type="Proteomes" id="UP000007485">
    <property type="component" value="Chromosome"/>
</dbReference>
<feature type="domain" description="CRISPR system endoribonuclease Csx1 CARF" evidence="1">
    <location>
        <begin position="2"/>
        <end position="60"/>
    </location>
</feature>
<evidence type="ECO:0000313" key="2">
    <source>
        <dbReference type="EMBL" id="ADY01701.1"/>
    </source>
</evidence>
<dbReference type="InterPro" id="IPR052875">
    <property type="entry name" value="CRISPR_assoc_ribonuclease"/>
</dbReference>
<sequence>MTVLRKLRELGNVSEVIMDITHGLNYMPTMMLRYASLAVYTYVTTSSTEKLTVKVVDSEPYTPQLRDYDITLGIRDVSAENLGKAYSLYKTLSMPSINTVGTLNKTVRKSSLVALDALHNGTYTLLPLLPINEALDWLDKALDLNRALRVVIDGNEARRTVMISHAEARGIGREAWLETVVSMHSLLTIAAHIRNELTSDVEAKPPSDKYVVITSLRRLREVTNKYTYISGIRELVNTEINNAIGTVREVLDKGYAKQLTNKWIKYSKLKDFIQGNMTIKPPLEEQWDVMQGSDYRNVIAHAGLDKENTALQIDRDNPDPHNAKIAIHKELTDIVYRSINHKPS</sequence>
<dbReference type="NCBIfam" id="TIGR02549">
    <property type="entry name" value="CRISPR_DxTHG"/>
    <property type="match status" value="1"/>
</dbReference>
<dbReference type="HOGENOM" id="CLU_805666_0_0_2"/>
<protein>
    <recommendedName>
        <fullName evidence="1">CRISPR system endoribonuclease Csx1 CARF domain-containing protein</fullName>
    </recommendedName>
</protein>
<proteinExistence type="predicted"/>
<dbReference type="Gene3D" id="3.40.50.10640">
    <property type="entry name" value="SSO1389-like"/>
    <property type="match status" value="1"/>
</dbReference>
<dbReference type="Gene3D" id="1.10.3740.10">
    <property type="entry name" value="SSO1389-like domains"/>
    <property type="match status" value="1"/>
</dbReference>
<dbReference type="PANTHER" id="PTHR37169">
    <property type="entry name" value="CRISPR SYSTEM ENDORIBONUCLEASE CSX1-RELATED"/>
    <property type="match status" value="1"/>
</dbReference>
<dbReference type="EMBL" id="CP002529">
    <property type="protein sequence ID" value="ADY01701.1"/>
    <property type="molecule type" value="Genomic_DNA"/>
</dbReference>